<reference evidence="2 3" key="1">
    <citation type="submission" date="2013-06" db="EMBL/GenBank/DDBJ databases">
        <authorList>
            <person name="Weinstock G."/>
            <person name="Sodergren E."/>
            <person name="Clifton S."/>
            <person name="Fulton L."/>
            <person name="Fulton B."/>
            <person name="Courtney L."/>
            <person name="Fronick C."/>
            <person name="Harrison M."/>
            <person name="Strong C."/>
            <person name="Farmer C."/>
            <person name="Delahaunty K."/>
            <person name="Markovic C."/>
            <person name="Hall O."/>
            <person name="Minx P."/>
            <person name="Tomlinson C."/>
            <person name="Mitreva M."/>
            <person name="Nelson J."/>
            <person name="Hou S."/>
            <person name="Wollam A."/>
            <person name="Pepin K.H."/>
            <person name="Johnson M."/>
            <person name="Bhonagiri V."/>
            <person name="Nash W.E."/>
            <person name="Warren W."/>
            <person name="Chinwalla A."/>
            <person name="Mardis E.R."/>
            <person name="Wilson R.K."/>
        </authorList>
    </citation>
    <scope>NUCLEOTIDE SEQUENCE [LARGE SCALE GENOMIC DNA]</scope>
    <source>
        <strain evidence="2 3">ATCC 51271</strain>
    </source>
</reference>
<dbReference type="STRING" id="592026.GCWU0000282_002067"/>
<dbReference type="Pfam" id="PF00583">
    <property type="entry name" value="Acetyltransf_1"/>
    <property type="match status" value="1"/>
</dbReference>
<dbReference type="InterPro" id="IPR000182">
    <property type="entry name" value="GNAT_dom"/>
</dbReference>
<keyword evidence="3" id="KW-1185">Reference proteome</keyword>
<dbReference type="PROSITE" id="PS51186">
    <property type="entry name" value="GNAT"/>
    <property type="match status" value="1"/>
</dbReference>
<dbReference type="CDD" id="cd04301">
    <property type="entry name" value="NAT_SF"/>
    <property type="match status" value="1"/>
</dbReference>
<evidence type="ECO:0000313" key="3">
    <source>
        <dbReference type="Proteomes" id="UP000018227"/>
    </source>
</evidence>
<dbReference type="eggNOG" id="COG1247">
    <property type="taxonomic scope" value="Bacteria"/>
</dbReference>
<comment type="caution">
    <text evidence="2">The sequence shown here is derived from an EMBL/GenBank/DDBJ whole genome shotgun (WGS) entry which is preliminary data.</text>
</comment>
<sequence>MKYTPINFELKDGRICKIREIQVKDAAETVEYLKTVMGESDFLYSYPEEITMSAEEEEKIIKGFNESDNILMLVVEMDGRLIANGTLTRLSKKKMCHRGNVAVSVLKEFWNLGIGKKLLICLEDYAKEWGLSQLELDYFSGNERGRILYEKIGFIKVGETPNAFILENGTRYNNIKMVKGI</sequence>
<dbReference type="PANTHER" id="PTHR43072:SF60">
    <property type="entry name" value="L-2,4-DIAMINOBUTYRIC ACID ACETYLTRANSFERASE"/>
    <property type="match status" value="1"/>
</dbReference>
<keyword evidence="2" id="KW-0808">Transferase</keyword>
<feature type="domain" description="N-acetyltransferase" evidence="1">
    <location>
        <begin position="16"/>
        <end position="181"/>
    </location>
</feature>
<protein>
    <submittedName>
        <fullName evidence="2">Acetyltransferase, GNAT family</fullName>
    </submittedName>
</protein>
<dbReference type="HOGENOM" id="CLU_013985_19_1_9"/>
<dbReference type="Proteomes" id="UP000018227">
    <property type="component" value="Unassembled WGS sequence"/>
</dbReference>
<dbReference type="SUPFAM" id="SSF55729">
    <property type="entry name" value="Acyl-CoA N-acyltransferases (Nat)"/>
    <property type="match status" value="1"/>
</dbReference>
<evidence type="ECO:0000259" key="1">
    <source>
        <dbReference type="PROSITE" id="PS51186"/>
    </source>
</evidence>
<gene>
    <name evidence="2" type="ORF">GCWU0000282_002067</name>
</gene>
<proteinExistence type="predicted"/>
<evidence type="ECO:0000313" key="2">
    <source>
        <dbReference type="EMBL" id="ESL03193.1"/>
    </source>
</evidence>
<dbReference type="OrthoDB" id="948250at2"/>
<organism evidence="2 3">
    <name type="scientific">Catonella morbi ATCC 51271</name>
    <dbReference type="NCBI Taxonomy" id="592026"/>
    <lineage>
        <taxon>Bacteria</taxon>
        <taxon>Bacillati</taxon>
        <taxon>Bacillota</taxon>
        <taxon>Clostridia</taxon>
        <taxon>Lachnospirales</taxon>
        <taxon>Lachnospiraceae</taxon>
        <taxon>Catonella</taxon>
    </lineage>
</organism>
<dbReference type="GO" id="GO:0016747">
    <property type="term" value="F:acyltransferase activity, transferring groups other than amino-acyl groups"/>
    <property type="evidence" value="ECO:0007669"/>
    <property type="project" value="InterPro"/>
</dbReference>
<accession>V2Y2K9</accession>
<dbReference type="InterPro" id="IPR016181">
    <property type="entry name" value="Acyl_CoA_acyltransferase"/>
</dbReference>
<dbReference type="EMBL" id="ACIL03000013">
    <property type="protein sequence ID" value="ESL03193.1"/>
    <property type="molecule type" value="Genomic_DNA"/>
</dbReference>
<dbReference type="Gene3D" id="3.40.630.30">
    <property type="match status" value="1"/>
</dbReference>
<dbReference type="RefSeq" id="WP_023354935.1">
    <property type="nucleotide sequence ID" value="NZ_KI535368.1"/>
</dbReference>
<name>V2Y2K9_9FIRM</name>
<dbReference type="AlphaFoldDB" id="V2Y2K9"/>
<dbReference type="PANTHER" id="PTHR43072">
    <property type="entry name" value="N-ACETYLTRANSFERASE"/>
    <property type="match status" value="1"/>
</dbReference>